<reference evidence="1 2" key="1">
    <citation type="submission" date="2016-10" db="EMBL/GenBank/DDBJ databases">
        <authorList>
            <person name="de Groot N.N."/>
        </authorList>
    </citation>
    <scope>NUCLEOTIDE SEQUENCE [LARGE SCALE GENOMIC DNA]</scope>
    <source>
        <strain evidence="1 2">DSM 16619</strain>
    </source>
</reference>
<protein>
    <recommendedName>
        <fullName evidence="3">Zinc-finger</fullName>
    </recommendedName>
</protein>
<dbReference type="STRING" id="187868.SAMN05192589_101142"/>
<dbReference type="Gene3D" id="1.10.10.1320">
    <property type="entry name" value="Anti-sigma factor, zinc-finger domain"/>
    <property type="match status" value="1"/>
</dbReference>
<evidence type="ECO:0008006" key="3">
    <source>
        <dbReference type="Google" id="ProtNLM"/>
    </source>
</evidence>
<dbReference type="Proteomes" id="UP000198781">
    <property type="component" value="Unassembled WGS sequence"/>
</dbReference>
<proteinExistence type="predicted"/>
<evidence type="ECO:0000313" key="2">
    <source>
        <dbReference type="Proteomes" id="UP000198781"/>
    </source>
</evidence>
<organism evidence="1 2">
    <name type="scientific">Paracidovorax valerianellae</name>
    <dbReference type="NCBI Taxonomy" id="187868"/>
    <lineage>
        <taxon>Bacteria</taxon>
        <taxon>Pseudomonadati</taxon>
        <taxon>Pseudomonadota</taxon>
        <taxon>Betaproteobacteria</taxon>
        <taxon>Burkholderiales</taxon>
        <taxon>Comamonadaceae</taxon>
        <taxon>Paracidovorax</taxon>
    </lineage>
</organism>
<keyword evidence="2" id="KW-1185">Reference proteome</keyword>
<dbReference type="AlphaFoldDB" id="A0A1G6IDI9"/>
<name>A0A1G6IDI9_9BURK</name>
<dbReference type="RefSeq" id="WP_092739319.1">
    <property type="nucleotide sequence ID" value="NZ_FMZC01000001.1"/>
</dbReference>
<gene>
    <name evidence="1" type="ORF">SAMN05192589_101142</name>
</gene>
<accession>A0A1G6IDI9</accession>
<evidence type="ECO:0000313" key="1">
    <source>
        <dbReference type="EMBL" id="SDC04617.1"/>
    </source>
</evidence>
<sequence length="224" mass="24187">MPYRFPGSQQDRSHVLTQETLPWIVNGSASDQQRADVEKHLVQCAECRTELQMQQQVQSAMALPPVNMPDDQAGLNKLLDRIEMGALLDQPLPKPAAVERRPAGRLTYALATFAVLQAVALAFMGHRLADEEPSTFQTLSTPPAARVADAGTPNAIRVVPDGRITLADWKALLQSLDLQVVSGPNAMGAYAVSTKDAGRANAQALERLRSTPGMQMVEPIEGAP</sequence>
<dbReference type="InterPro" id="IPR041916">
    <property type="entry name" value="Anti_sigma_zinc_sf"/>
</dbReference>
<dbReference type="EMBL" id="FMZC01000001">
    <property type="protein sequence ID" value="SDC04617.1"/>
    <property type="molecule type" value="Genomic_DNA"/>
</dbReference>
<dbReference type="OrthoDB" id="5958009at2"/>